<evidence type="ECO:0000313" key="3">
    <source>
        <dbReference type="Proteomes" id="UP001174677"/>
    </source>
</evidence>
<evidence type="ECO:0000259" key="1">
    <source>
        <dbReference type="Pfam" id="PF01434"/>
    </source>
</evidence>
<dbReference type="SUPFAM" id="SSF140990">
    <property type="entry name" value="FtsH protease domain-like"/>
    <property type="match status" value="1"/>
</dbReference>
<proteinExistence type="predicted"/>
<comment type="caution">
    <text evidence="2">The sequence shown here is derived from an EMBL/GenBank/DDBJ whole genome shotgun (WGS) entry which is preliminary data.</text>
</comment>
<organism evidence="2 3">
    <name type="scientific">Hevea brasiliensis</name>
    <name type="common">Para rubber tree</name>
    <name type="synonym">Siphonia brasiliensis</name>
    <dbReference type="NCBI Taxonomy" id="3981"/>
    <lineage>
        <taxon>Eukaryota</taxon>
        <taxon>Viridiplantae</taxon>
        <taxon>Streptophyta</taxon>
        <taxon>Embryophyta</taxon>
        <taxon>Tracheophyta</taxon>
        <taxon>Spermatophyta</taxon>
        <taxon>Magnoliopsida</taxon>
        <taxon>eudicotyledons</taxon>
        <taxon>Gunneridae</taxon>
        <taxon>Pentapetalae</taxon>
        <taxon>rosids</taxon>
        <taxon>fabids</taxon>
        <taxon>Malpighiales</taxon>
        <taxon>Euphorbiaceae</taxon>
        <taxon>Crotonoideae</taxon>
        <taxon>Micrandreae</taxon>
        <taxon>Hevea</taxon>
    </lineage>
</organism>
<evidence type="ECO:0000313" key="2">
    <source>
        <dbReference type="EMBL" id="KAJ9147620.1"/>
    </source>
</evidence>
<reference evidence="2" key="1">
    <citation type="journal article" date="2023" name="Plant Biotechnol. J.">
        <title>Chromosome-level wild Hevea brasiliensis genome provides new tools for genomic-assisted breeding and valuable loci to elevate rubber yield.</title>
        <authorList>
            <person name="Cheng H."/>
            <person name="Song X."/>
            <person name="Hu Y."/>
            <person name="Wu T."/>
            <person name="Yang Q."/>
            <person name="An Z."/>
            <person name="Feng S."/>
            <person name="Deng Z."/>
            <person name="Wu W."/>
            <person name="Zeng X."/>
            <person name="Tu M."/>
            <person name="Wang X."/>
            <person name="Huang H."/>
        </authorList>
    </citation>
    <scope>NUCLEOTIDE SEQUENCE</scope>
    <source>
        <strain evidence="2">MT/VB/25A 57/8</strain>
    </source>
</reference>
<gene>
    <name evidence="2" type="ORF">P3X46_029757</name>
</gene>
<feature type="domain" description="Peptidase M41" evidence="1">
    <location>
        <begin position="37"/>
        <end position="132"/>
    </location>
</feature>
<dbReference type="InterPro" id="IPR000642">
    <property type="entry name" value="Peptidase_M41"/>
</dbReference>
<dbReference type="Proteomes" id="UP001174677">
    <property type="component" value="Chromosome 16"/>
</dbReference>
<name>A0ABQ9KTP3_HEVBR</name>
<dbReference type="EMBL" id="JARPOI010000016">
    <property type="protein sequence ID" value="KAJ9147620.1"/>
    <property type="molecule type" value="Genomic_DNA"/>
</dbReference>
<dbReference type="Gene3D" id="1.20.58.760">
    <property type="entry name" value="Peptidase M41"/>
    <property type="match status" value="1"/>
</dbReference>
<dbReference type="PANTHER" id="PTHR23076:SF118">
    <property type="entry name" value="ATP-DEPENDENT ZINC METALLOPROTEASE FTSH 6, CHLOROPLASTIC"/>
    <property type="match status" value="1"/>
</dbReference>
<sequence>MNEAAILAGRRGKDEITLKEIDDSIDRIVAGMEGTKMTDRKSKILVAYHEIGHAIFATLTPGHDPVQKATLIPRGQARGLTWFIPGEDPALISKQPLFARIVGGLGRRAAEEVIFGESEITTGAAGDPQQSLKLLDRNNREAIDKLVEVVLERETLSGDEFRAILSEFTDTSIDKVYRISVREMIKA</sequence>
<protein>
    <recommendedName>
        <fullName evidence="1">Peptidase M41 domain-containing protein</fullName>
    </recommendedName>
</protein>
<dbReference type="PANTHER" id="PTHR23076">
    <property type="entry name" value="METALLOPROTEASE M41 FTSH"/>
    <property type="match status" value="1"/>
</dbReference>
<dbReference type="Pfam" id="PF01434">
    <property type="entry name" value="Peptidase_M41"/>
    <property type="match status" value="1"/>
</dbReference>
<keyword evidence="3" id="KW-1185">Reference proteome</keyword>
<dbReference type="InterPro" id="IPR037219">
    <property type="entry name" value="Peptidase_M41-like"/>
</dbReference>
<accession>A0ABQ9KTP3</accession>